<dbReference type="PROSITE" id="PS50948">
    <property type="entry name" value="PAN"/>
    <property type="match status" value="1"/>
</dbReference>
<dbReference type="PANTHER" id="PTHR47976:SF7">
    <property type="entry name" value="RECEPTOR-LIKE SERINE_THREONINE-PROTEIN KINASE"/>
    <property type="match status" value="1"/>
</dbReference>
<comment type="caution">
    <text evidence="4">Lacks conserved residue(s) required for the propagation of feature annotation.</text>
</comment>
<evidence type="ECO:0000259" key="6">
    <source>
        <dbReference type="PROSITE" id="PS50927"/>
    </source>
</evidence>
<dbReference type="Gene3D" id="2.90.10.10">
    <property type="entry name" value="Bulb-type lectin domain"/>
    <property type="match status" value="1"/>
</dbReference>
<dbReference type="PANTHER" id="PTHR47976">
    <property type="entry name" value="G-TYPE LECTIN S-RECEPTOR-LIKE SERINE/THREONINE-PROTEIN KINASE SD2-5"/>
    <property type="match status" value="1"/>
</dbReference>
<dbReference type="EMBL" id="PGOL01005544">
    <property type="protein sequence ID" value="PKI34928.1"/>
    <property type="molecule type" value="Genomic_DNA"/>
</dbReference>
<organism evidence="8 9">
    <name type="scientific">Punica granatum</name>
    <name type="common">Pomegranate</name>
    <dbReference type="NCBI Taxonomy" id="22663"/>
    <lineage>
        <taxon>Eukaryota</taxon>
        <taxon>Viridiplantae</taxon>
        <taxon>Streptophyta</taxon>
        <taxon>Embryophyta</taxon>
        <taxon>Tracheophyta</taxon>
        <taxon>Spermatophyta</taxon>
        <taxon>Magnoliopsida</taxon>
        <taxon>eudicotyledons</taxon>
        <taxon>Gunneridae</taxon>
        <taxon>Pentapetalae</taxon>
        <taxon>rosids</taxon>
        <taxon>malvids</taxon>
        <taxon>Myrtales</taxon>
        <taxon>Lythraceae</taxon>
        <taxon>Punica</taxon>
    </lineage>
</organism>
<feature type="domain" description="Apple" evidence="7">
    <location>
        <begin position="197"/>
        <end position="276"/>
    </location>
</feature>
<dbReference type="Proteomes" id="UP000233551">
    <property type="component" value="Unassembled WGS sequence"/>
</dbReference>
<feature type="non-terminal residue" evidence="8">
    <location>
        <position position="276"/>
    </location>
</feature>
<evidence type="ECO:0000256" key="4">
    <source>
        <dbReference type="PROSITE-ProRule" id="PRU00076"/>
    </source>
</evidence>
<dbReference type="SUPFAM" id="SSF51110">
    <property type="entry name" value="alpha-D-mannose-specific plant lectins"/>
    <property type="match status" value="1"/>
</dbReference>
<accession>A0A2I0HT88</accession>
<sequence>TSLSPATLNNSYWLSPSGIYAFGFYPRPGGYSIGIFMAGIPQKTLVWMARRDDPPVPSYSTLHFTADGGLILQSTLDTLHSAASDVDPSTGIFRIRMQLDGNLVMYPNAVVAVGNAYWATSTVGAGDTVTLNLAGDGLLYLMNGTADKCAPTGLCGFNAFCINFDQVARCQCLPGFDFVQSGNDKSGCQRSFTPESCTAINAPASYNISVVYNTVWADDNSYSVVAVPSESDCRTECLQDCNCEAAFYEAGSCSKQRLPLRYGRRNLGSSNAVFVK</sequence>
<keyword evidence="2" id="KW-1015">Disulfide bond</keyword>
<dbReference type="InterPro" id="IPR003609">
    <property type="entry name" value="Pan_app"/>
</dbReference>
<dbReference type="STRING" id="22663.A0A2I0HT88"/>
<evidence type="ECO:0000259" key="7">
    <source>
        <dbReference type="PROSITE" id="PS50948"/>
    </source>
</evidence>
<reference evidence="8 9" key="1">
    <citation type="submission" date="2017-11" db="EMBL/GenBank/DDBJ databases">
        <title>De-novo sequencing of pomegranate (Punica granatum L.) genome.</title>
        <authorList>
            <person name="Akparov Z."/>
            <person name="Amiraslanov A."/>
            <person name="Hajiyeva S."/>
            <person name="Abbasov M."/>
            <person name="Kaur K."/>
            <person name="Hamwieh A."/>
            <person name="Solovyev V."/>
            <person name="Salamov A."/>
            <person name="Braich B."/>
            <person name="Kosarev P."/>
            <person name="Mahmoud A."/>
            <person name="Hajiyev E."/>
            <person name="Babayeva S."/>
            <person name="Izzatullayeva V."/>
            <person name="Mammadov A."/>
            <person name="Mammadov A."/>
            <person name="Sharifova S."/>
            <person name="Ojaghi J."/>
            <person name="Eynullazada K."/>
            <person name="Bayramov B."/>
            <person name="Abdulazimova A."/>
            <person name="Shahmuradov I."/>
        </authorList>
    </citation>
    <scope>NUCLEOTIDE SEQUENCE [LARGE SCALE GENOMIC DNA]</scope>
    <source>
        <strain evidence="9">cv. AG2017</strain>
        <tissue evidence="8">Leaf</tissue>
    </source>
</reference>
<evidence type="ECO:0000256" key="3">
    <source>
        <dbReference type="ARBA" id="ARBA00023180"/>
    </source>
</evidence>
<proteinExistence type="predicted"/>
<feature type="domain" description="Bulb-type lectin" evidence="6">
    <location>
        <begin position="1"/>
        <end position="118"/>
    </location>
</feature>
<evidence type="ECO:0000259" key="5">
    <source>
        <dbReference type="PROSITE" id="PS50026"/>
    </source>
</evidence>
<evidence type="ECO:0008006" key="10">
    <source>
        <dbReference type="Google" id="ProtNLM"/>
    </source>
</evidence>
<dbReference type="InterPro" id="IPR001480">
    <property type="entry name" value="Bulb-type_lectin_dom"/>
</dbReference>
<evidence type="ECO:0000313" key="9">
    <source>
        <dbReference type="Proteomes" id="UP000233551"/>
    </source>
</evidence>
<feature type="non-terminal residue" evidence="8">
    <location>
        <position position="1"/>
    </location>
</feature>
<feature type="domain" description="EGF-like" evidence="5">
    <location>
        <begin position="145"/>
        <end position="182"/>
    </location>
</feature>
<keyword evidence="4" id="KW-0245">EGF-like domain</keyword>
<name>A0A2I0HT88_PUNGR</name>
<evidence type="ECO:0000313" key="8">
    <source>
        <dbReference type="EMBL" id="PKI34928.1"/>
    </source>
</evidence>
<protein>
    <recommendedName>
        <fullName evidence="10">Bulb-type lectin domain-containing protein</fullName>
    </recommendedName>
</protein>
<dbReference type="PROSITE" id="PS50026">
    <property type="entry name" value="EGF_3"/>
    <property type="match status" value="1"/>
</dbReference>
<evidence type="ECO:0000256" key="2">
    <source>
        <dbReference type="ARBA" id="ARBA00023157"/>
    </source>
</evidence>
<dbReference type="AlphaFoldDB" id="A0A2I0HT88"/>
<comment type="caution">
    <text evidence="8">The sequence shown here is derived from an EMBL/GenBank/DDBJ whole genome shotgun (WGS) entry which is preliminary data.</text>
</comment>
<dbReference type="CDD" id="cd00054">
    <property type="entry name" value="EGF_CA"/>
    <property type="match status" value="1"/>
</dbReference>
<keyword evidence="3" id="KW-0325">Glycoprotein</keyword>
<dbReference type="PROSITE" id="PS50927">
    <property type="entry name" value="BULB_LECTIN"/>
    <property type="match status" value="1"/>
</dbReference>
<evidence type="ECO:0000256" key="1">
    <source>
        <dbReference type="ARBA" id="ARBA00022729"/>
    </source>
</evidence>
<dbReference type="InterPro" id="IPR000742">
    <property type="entry name" value="EGF"/>
</dbReference>
<keyword evidence="1" id="KW-0732">Signal</keyword>
<dbReference type="InterPro" id="IPR051343">
    <property type="entry name" value="G-type_lectin_kinases/EP1-like"/>
</dbReference>
<dbReference type="InterPro" id="IPR036426">
    <property type="entry name" value="Bulb-type_lectin_dom_sf"/>
</dbReference>
<gene>
    <name evidence="8" type="ORF">CRG98_044679</name>
</gene>
<keyword evidence="9" id="KW-1185">Reference proteome</keyword>